<dbReference type="PANTHER" id="PTHR46438">
    <property type="entry name" value="ALPHA/BETA-HYDROLASES SUPERFAMILY PROTEIN"/>
    <property type="match status" value="1"/>
</dbReference>
<dbReference type="EMBL" id="PFFQ01000059">
    <property type="protein sequence ID" value="PIW14494.1"/>
    <property type="molecule type" value="Genomic_DNA"/>
</dbReference>
<comment type="caution">
    <text evidence="2">The sequence shown here is derived from an EMBL/GenBank/DDBJ whole genome shotgun (WGS) entry which is preliminary data.</text>
</comment>
<protein>
    <recommendedName>
        <fullName evidence="1">AB hydrolase-1 domain-containing protein</fullName>
    </recommendedName>
</protein>
<feature type="domain" description="AB hydrolase-1" evidence="1">
    <location>
        <begin position="24"/>
        <end position="249"/>
    </location>
</feature>
<gene>
    <name evidence="2" type="ORF">COW36_20860</name>
</gene>
<dbReference type="InterPro" id="IPR000073">
    <property type="entry name" value="AB_hydrolase_1"/>
</dbReference>
<organism evidence="2 3">
    <name type="scientific">bacterium (Candidatus Blackallbacteria) CG17_big_fil_post_rev_8_21_14_2_50_48_46</name>
    <dbReference type="NCBI Taxonomy" id="2014261"/>
    <lineage>
        <taxon>Bacteria</taxon>
        <taxon>Candidatus Blackallbacteria</taxon>
    </lineage>
</organism>
<reference evidence="2 3" key="1">
    <citation type="submission" date="2017-09" db="EMBL/GenBank/DDBJ databases">
        <title>Depth-based differentiation of microbial function through sediment-hosted aquifers and enrichment of novel symbionts in the deep terrestrial subsurface.</title>
        <authorList>
            <person name="Probst A.J."/>
            <person name="Ladd B."/>
            <person name="Jarett J.K."/>
            <person name="Geller-Mcgrath D.E."/>
            <person name="Sieber C.M."/>
            <person name="Emerson J.B."/>
            <person name="Anantharaman K."/>
            <person name="Thomas B.C."/>
            <person name="Malmstrom R."/>
            <person name="Stieglmeier M."/>
            <person name="Klingl A."/>
            <person name="Woyke T."/>
            <person name="Ryan C.M."/>
            <person name="Banfield J.F."/>
        </authorList>
    </citation>
    <scope>NUCLEOTIDE SEQUENCE [LARGE SCALE GENOMIC DNA]</scope>
    <source>
        <strain evidence="2">CG17_big_fil_post_rev_8_21_14_2_50_48_46</strain>
    </source>
</reference>
<accession>A0A2M7FYN8</accession>
<evidence type="ECO:0000259" key="1">
    <source>
        <dbReference type="Pfam" id="PF12697"/>
    </source>
</evidence>
<name>A0A2M7FYN8_9BACT</name>
<dbReference type="PANTHER" id="PTHR46438:SF11">
    <property type="entry name" value="LIPASE-RELATED"/>
    <property type="match status" value="1"/>
</dbReference>
<dbReference type="Pfam" id="PF12697">
    <property type="entry name" value="Abhydrolase_6"/>
    <property type="match status" value="1"/>
</dbReference>
<dbReference type="SUPFAM" id="SSF53474">
    <property type="entry name" value="alpha/beta-Hydrolases"/>
    <property type="match status" value="1"/>
</dbReference>
<dbReference type="InterPro" id="IPR029058">
    <property type="entry name" value="AB_hydrolase_fold"/>
</dbReference>
<dbReference type="AlphaFoldDB" id="A0A2M7FYN8"/>
<evidence type="ECO:0000313" key="3">
    <source>
        <dbReference type="Proteomes" id="UP000231019"/>
    </source>
</evidence>
<sequence length="287" mass="32095">MPEYRRDPGTGSLHYLEFGQGEPLLLLHGNGADAQLYMPIMAALSPHFHLLAPDLPGHGFSRGVRPATTAAYLDLIETFVRTHIQGPFRVIGHSLGGLVSYHLMRRGLPISSAVWMEPAIFELRPLLKALLPLYAKGYANSLHYRPEVLRHLRSLSYNPAQADPVRVAAFVEAYMRSCRKVQALWLREYPQFLPWQFEDLQLPILCIRGVKNTFISRATTALVPRLPQAQEVILAEAGHCLLNENNRALLQEILGHFGKEVPERHAHRVSQSEPVLAGSALSVLEAL</sequence>
<dbReference type="Gene3D" id="3.40.50.1820">
    <property type="entry name" value="alpha/beta hydrolase"/>
    <property type="match status" value="1"/>
</dbReference>
<dbReference type="Proteomes" id="UP000231019">
    <property type="component" value="Unassembled WGS sequence"/>
</dbReference>
<proteinExistence type="predicted"/>
<evidence type="ECO:0000313" key="2">
    <source>
        <dbReference type="EMBL" id="PIW14494.1"/>
    </source>
</evidence>